<dbReference type="eggNOG" id="KOG3994">
    <property type="taxonomic scope" value="Eukaryota"/>
</dbReference>
<evidence type="ECO:0000313" key="2">
    <source>
        <dbReference type="EMBL" id="KJE92417.1"/>
    </source>
</evidence>
<dbReference type="PANTHER" id="PTHR13192">
    <property type="entry name" value="MY011 PROTEIN"/>
    <property type="match status" value="1"/>
</dbReference>
<protein>
    <recommendedName>
        <fullName evidence="4">Methylmalonic aciduria and homocystinuria type D protein</fullName>
    </recommendedName>
</protein>
<reference evidence="3" key="1">
    <citation type="submission" date="2011-02" db="EMBL/GenBank/DDBJ databases">
        <title>The Genome Sequence of Capsaspora owczarzaki ATCC 30864.</title>
        <authorList>
            <person name="Russ C."/>
            <person name="Cuomo C."/>
            <person name="Burger G."/>
            <person name="Gray M.W."/>
            <person name="Holland P.W.H."/>
            <person name="King N."/>
            <person name="Lang F.B.F."/>
            <person name="Roger A.J."/>
            <person name="Ruiz-Trillo I."/>
            <person name="Young S.K."/>
            <person name="Zeng Q."/>
            <person name="Gargeya S."/>
            <person name="Alvarado L."/>
            <person name="Berlin A."/>
            <person name="Chapman S.B."/>
            <person name="Chen Z."/>
            <person name="Freedman E."/>
            <person name="Gellesch M."/>
            <person name="Goldberg J."/>
            <person name="Griggs A."/>
            <person name="Gujja S."/>
            <person name="Heilman E."/>
            <person name="Heiman D."/>
            <person name="Howarth C."/>
            <person name="Mehta T."/>
            <person name="Neiman D."/>
            <person name="Pearson M."/>
            <person name="Roberts A."/>
            <person name="Saif S."/>
            <person name="Shea T."/>
            <person name="Shenoy N."/>
            <person name="Sisk P."/>
            <person name="Stolte C."/>
            <person name="Sykes S."/>
            <person name="White J."/>
            <person name="Yandava C."/>
            <person name="Haas B."/>
            <person name="Nusbaum C."/>
            <person name="Birren B."/>
        </authorList>
    </citation>
    <scope>NUCLEOTIDE SEQUENCE</scope>
    <source>
        <strain evidence="3">ATCC 30864</strain>
    </source>
</reference>
<gene>
    <name evidence="2" type="ORF">CAOG_003394</name>
</gene>
<dbReference type="PANTHER" id="PTHR13192:SF3">
    <property type="entry name" value="COBALAMIN TRAFFICKING PROTEIN CBLD"/>
    <property type="match status" value="1"/>
</dbReference>
<proteinExistence type="predicted"/>
<evidence type="ECO:0008006" key="4">
    <source>
        <dbReference type="Google" id="ProtNLM"/>
    </source>
</evidence>
<sequence>MPLLPPTVLQLPSSSTTASALPRPPPMEVSVHACPTYMFSEVQRVFPQPLERERLLILPVILRSTNDLVGMGPAVEAEKDALLEIFMSWASRVCELLGERGHWADMTDPCSGYPVYGERGASCYPDVLANELLLKYPVINTGCCKIMSHPKWHTRIYPATVFSTAPLAELLRCIEIASGTALPVTAAEESPQTDEQQEQAGENTNNACSGNVEATLCTNPTGTPDSSTGIYVAAPSAGLSVPQKNSYWPHRPPLAFFL</sequence>
<feature type="region of interest" description="Disordered" evidence="1">
    <location>
        <begin position="185"/>
        <end position="207"/>
    </location>
</feature>
<name>A0A0D2VPJ8_CAPO3</name>
<organism evidence="2 3">
    <name type="scientific">Capsaspora owczarzaki (strain ATCC 30864)</name>
    <dbReference type="NCBI Taxonomy" id="595528"/>
    <lineage>
        <taxon>Eukaryota</taxon>
        <taxon>Filasterea</taxon>
        <taxon>Capsaspora</taxon>
    </lineage>
</organism>
<dbReference type="GO" id="GO:0009235">
    <property type="term" value="P:cobalamin metabolic process"/>
    <property type="evidence" value="ECO:0007669"/>
    <property type="project" value="InterPro"/>
</dbReference>
<dbReference type="InParanoid" id="A0A0D2VPJ8"/>
<dbReference type="RefSeq" id="XP_004364233.1">
    <property type="nucleotide sequence ID" value="XM_004364176.2"/>
</dbReference>
<dbReference type="InterPro" id="IPR019362">
    <property type="entry name" value="MMADHC"/>
</dbReference>
<dbReference type="Proteomes" id="UP000008743">
    <property type="component" value="Unassembled WGS sequence"/>
</dbReference>
<accession>A0A0D2VPJ8</accession>
<dbReference type="Pfam" id="PF10229">
    <property type="entry name" value="MMADHC"/>
    <property type="match status" value="1"/>
</dbReference>
<dbReference type="EMBL" id="KE346363">
    <property type="protein sequence ID" value="KJE92417.1"/>
    <property type="molecule type" value="Genomic_DNA"/>
</dbReference>
<dbReference type="STRING" id="595528.A0A0D2VPJ8"/>
<feature type="compositionally biased region" description="Polar residues" evidence="1">
    <location>
        <begin position="198"/>
        <end position="207"/>
    </location>
</feature>
<keyword evidence="3" id="KW-1185">Reference proteome</keyword>
<evidence type="ECO:0000256" key="1">
    <source>
        <dbReference type="SAM" id="MobiDB-lite"/>
    </source>
</evidence>
<dbReference type="PhylomeDB" id="A0A0D2VPJ8"/>
<dbReference type="OrthoDB" id="10263782at2759"/>
<dbReference type="AlphaFoldDB" id="A0A0D2VPJ8"/>
<evidence type="ECO:0000313" key="3">
    <source>
        <dbReference type="Proteomes" id="UP000008743"/>
    </source>
</evidence>